<feature type="compositionally biased region" description="Basic and acidic residues" evidence="1">
    <location>
        <begin position="116"/>
        <end position="134"/>
    </location>
</feature>
<sequence>MAPRKSSLIKITAPSSSHVVSTDKGHFMMKRGRKSDPEDNFLSQEGESEVDDMSKIENNTPGARHQPIELTKKSRSSVPSRSVSNESSEVTSEATSEPPSKPEYNIHAANSQAGETKQHRPSEKRIRKASDKRSLQNKAAQKKYRDKKKNLAFRTHDFAVDMCRLCATLSGDKGKVFKQIYQDYVADLDDMDINYKDLFLSQSGVKL</sequence>
<dbReference type="OrthoDB" id="2576042at2759"/>
<feature type="compositionally biased region" description="Low complexity" evidence="1">
    <location>
        <begin position="76"/>
        <end position="98"/>
    </location>
</feature>
<reference evidence="2" key="3">
    <citation type="submission" date="2024-01" db="EMBL/GenBank/DDBJ databases">
        <authorList>
            <person name="Coelho M.A."/>
            <person name="David-Palma M."/>
            <person name="Shea T."/>
            <person name="Sun S."/>
            <person name="Cuomo C.A."/>
            <person name="Heitman J."/>
        </authorList>
    </citation>
    <scope>NUCLEOTIDE SEQUENCE</scope>
    <source>
        <strain evidence="2">CBS 7841</strain>
    </source>
</reference>
<dbReference type="Proteomes" id="UP000094043">
    <property type="component" value="Chromosome 1"/>
</dbReference>
<dbReference type="KEGG" id="cdep:91084239"/>
<evidence type="ECO:0000256" key="1">
    <source>
        <dbReference type="SAM" id="MobiDB-lite"/>
    </source>
</evidence>
<dbReference type="VEuPathDB" id="FungiDB:L203_00319"/>
<dbReference type="AlphaFoldDB" id="A0A1E3IZT5"/>
<evidence type="ECO:0000313" key="2">
    <source>
        <dbReference type="EMBL" id="WVN84887.1"/>
    </source>
</evidence>
<organism evidence="2 3">
    <name type="scientific">Cryptococcus depauperatus CBS 7841</name>
    <dbReference type="NCBI Taxonomy" id="1295531"/>
    <lineage>
        <taxon>Eukaryota</taxon>
        <taxon>Fungi</taxon>
        <taxon>Dikarya</taxon>
        <taxon>Basidiomycota</taxon>
        <taxon>Agaricomycotina</taxon>
        <taxon>Tremellomycetes</taxon>
        <taxon>Tremellales</taxon>
        <taxon>Cryptococcaceae</taxon>
        <taxon>Cryptococcus</taxon>
    </lineage>
</organism>
<proteinExistence type="predicted"/>
<name>A0A1E3IZT5_9TREE</name>
<reference evidence="2" key="1">
    <citation type="submission" date="2016-06" db="EMBL/GenBank/DDBJ databases">
        <authorList>
            <person name="Cuomo C."/>
            <person name="Litvintseva A."/>
            <person name="Heitman J."/>
            <person name="Chen Y."/>
            <person name="Sun S."/>
            <person name="Springer D."/>
            <person name="Dromer F."/>
            <person name="Young S."/>
            <person name="Zeng Q."/>
            <person name="Chapman S."/>
            <person name="Gujja S."/>
            <person name="Saif S."/>
            <person name="Birren B."/>
        </authorList>
    </citation>
    <scope>NUCLEOTIDE SEQUENCE</scope>
    <source>
        <strain evidence="2">CBS 7841</strain>
    </source>
</reference>
<gene>
    <name evidence="2" type="ORF">L203_100023</name>
</gene>
<keyword evidence="3" id="KW-1185">Reference proteome</keyword>
<dbReference type="EMBL" id="CP143784">
    <property type="protein sequence ID" value="WVN84887.1"/>
    <property type="molecule type" value="Genomic_DNA"/>
</dbReference>
<evidence type="ECO:0000313" key="3">
    <source>
        <dbReference type="Proteomes" id="UP000094043"/>
    </source>
</evidence>
<dbReference type="RefSeq" id="XP_066065588.1">
    <property type="nucleotide sequence ID" value="XM_066209491.1"/>
</dbReference>
<reference evidence="2" key="2">
    <citation type="journal article" date="2022" name="Elife">
        <title>Obligate sexual reproduction of a homothallic fungus closely related to the Cryptococcus pathogenic species complex.</title>
        <authorList>
            <person name="Passer A.R."/>
            <person name="Clancey S.A."/>
            <person name="Shea T."/>
            <person name="David-Palma M."/>
            <person name="Averette A.F."/>
            <person name="Boekhout T."/>
            <person name="Porcel B.M."/>
            <person name="Nowrousian M."/>
            <person name="Cuomo C.A."/>
            <person name="Sun S."/>
            <person name="Heitman J."/>
            <person name="Coelho M.A."/>
        </authorList>
    </citation>
    <scope>NUCLEOTIDE SEQUENCE</scope>
    <source>
        <strain evidence="2">CBS 7841</strain>
    </source>
</reference>
<protein>
    <submittedName>
        <fullName evidence="2">Uncharacterized protein</fullName>
    </submittedName>
</protein>
<feature type="region of interest" description="Disordered" evidence="1">
    <location>
        <begin position="1"/>
        <end position="147"/>
    </location>
</feature>
<accession>A0A1E3IZT5</accession>
<dbReference type="GeneID" id="91084239"/>